<keyword evidence="1" id="KW-0812">Transmembrane</keyword>
<accession>A0ABU1UFJ5</accession>
<keyword evidence="1" id="KW-1133">Transmembrane helix</keyword>
<protein>
    <submittedName>
        <fullName evidence="2">Uncharacterized protein</fullName>
    </submittedName>
</protein>
<dbReference type="EMBL" id="JAVDVQ010000016">
    <property type="protein sequence ID" value="MDR7083957.1"/>
    <property type="molecule type" value="Genomic_DNA"/>
</dbReference>
<sequence length="93" mass="10077">MDDPACDVPRLTAAPRHLRRRTFHEEIPDTLLVPGVQPFPSAQRSAASAKRAAELDPGDEEVAYRRKRLAALVTVILVSVSVPALVIALLLLG</sequence>
<name>A0ABU1UFJ5_9MICC</name>
<organism evidence="2 3">
    <name type="scientific">Arthrobacter ginsengisoli</name>
    <dbReference type="NCBI Taxonomy" id="1356565"/>
    <lineage>
        <taxon>Bacteria</taxon>
        <taxon>Bacillati</taxon>
        <taxon>Actinomycetota</taxon>
        <taxon>Actinomycetes</taxon>
        <taxon>Micrococcales</taxon>
        <taxon>Micrococcaceae</taxon>
        <taxon>Arthrobacter</taxon>
    </lineage>
</organism>
<comment type="caution">
    <text evidence="2">The sequence shown here is derived from an EMBL/GenBank/DDBJ whole genome shotgun (WGS) entry which is preliminary data.</text>
</comment>
<feature type="transmembrane region" description="Helical" evidence="1">
    <location>
        <begin position="69"/>
        <end position="92"/>
    </location>
</feature>
<dbReference type="Proteomes" id="UP001252243">
    <property type="component" value="Unassembled WGS sequence"/>
</dbReference>
<reference evidence="2 3" key="1">
    <citation type="submission" date="2023-07" db="EMBL/GenBank/DDBJ databases">
        <title>Sorghum-associated microbial communities from plants grown in Nebraska, USA.</title>
        <authorList>
            <person name="Schachtman D."/>
        </authorList>
    </citation>
    <scope>NUCLEOTIDE SEQUENCE [LARGE SCALE GENOMIC DNA]</scope>
    <source>
        <strain evidence="2 3">BE167</strain>
    </source>
</reference>
<proteinExistence type="predicted"/>
<evidence type="ECO:0000256" key="1">
    <source>
        <dbReference type="SAM" id="Phobius"/>
    </source>
</evidence>
<evidence type="ECO:0000313" key="3">
    <source>
        <dbReference type="Proteomes" id="UP001252243"/>
    </source>
</evidence>
<dbReference type="RefSeq" id="WP_310059589.1">
    <property type="nucleotide sequence ID" value="NZ_JAVDVQ010000016.1"/>
</dbReference>
<evidence type="ECO:0000313" key="2">
    <source>
        <dbReference type="EMBL" id="MDR7083957.1"/>
    </source>
</evidence>
<gene>
    <name evidence="2" type="ORF">J2X01_003263</name>
</gene>
<keyword evidence="1" id="KW-0472">Membrane</keyword>
<keyword evidence="3" id="KW-1185">Reference proteome</keyword>